<comment type="caution">
    <text evidence="4">The sequence shown here is derived from an EMBL/GenBank/DDBJ whole genome shotgun (WGS) entry which is preliminary data.</text>
</comment>
<feature type="compositionally biased region" description="Acidic residues" evidence="1">
    <location>
        <begin position="437"/>
        <end position="450"/>
    </location>
</feature>
<dbReference type="Pfam" id="PF04937">
    <property type="entry name" value="DUF659"/>
    <property type="match status" value="1"/>
</dbReference>
<feature type="region of interest" description="Disordered" evidence="1">
    <location>
        <begin position="52"/>
        <end position="74"/>
    </location>
</feature>
<keyword evidence="5" id="KW-1185">Reference proteome</keyword>
<evidence type="ECO:0000256" key="1">
    <source>
        <dbReference type="SAM" id="MobiDB-lite"/>
    </source>
</evidence>
<dbReference type="InterPro" id="IPR008906">
    <property type="entry name" value="HATC_C_dom"/>
</dbReference>
<dbReference type="PANTHER" id="PTHR32166">
    <property type="entry name" value="OSJNBA0013A04.12 PROTEIN"/>
    <property type="match status" value="1"/>
</dbReference>
<evidence type="ECO:0000313" key="4">
    <source>
        <dbReference type="EMBL" id="KAL0006993.1"/>
    </source>
</evidence>
<dbReference type="Pfam" id="PF05699">
    <property type="entry name" value="Dimer_Tnp_hAT"/>
    <property type="match status" value="1"/>
</dbReference>
<evidence type="ECO:0000313" key="5">
    <source>
        <dbReference type="Proteomes" id="UP001459277"/>
    </source>
</evidence>
<gene>
    <name evidence="4" type="ORF">SO802_008495</name>
</gene>
<organism evidence="4 5">
    <name type="scientific">Lithocarpus litseifolius</name>
    <dbReference type="NCBI Taxonomy" id="425828"/>
    <lineage>
        <taxon>Eukaryota</taxon>
        <taxon>Viridiplantae</taxon>
        <taxon>Streptophyta</taxon>
        <taxon>Embryophyta</taxon>
        <taxon>Tracheophyta</taxon>
        <taxon>Spermatophyta</taxon>
        <taxon>Magnoliopsida</taxon>
        <taxon>eudicotyledons</taxon>
        <taxon>Gunneridae</taxon>
        <taxon>Pentapetalae</taxon>
        <taxon>rosids</taxon>
        <taxon>fabids</taxon>
        <taxon>Fagales</taxon>
        <taxon>Fagaceae</taxon>
        <taxon>Lithocarpus</taxon>
    </lineage>
</organism>
<dbReference type="EMBL" id="JAZDWU010000003">
    <property type="protein sequence ID" value="KAL0006993.1"/>
    <property type="molecule type" value="Genomic_DNA"/>
</dbReference>
<accession>A0AAW2D8T9</accession>
<feature type="compositionally biased region" description="Acidic residues" evidence="1">
    <location>
        <begin position="413"/>
        <end position="422"/>
    </location>
</feature>
<feature type="region of interest" description="Disordered" evidence="1">
    <location>
        <begin position="413"/>
        <end position="471"/>
    </location>
</feature>
<dbReference type="PANTHER" id="PTHR32166:SF121">
    <property type="entry name" value="DUF659 DOMAIN-CONTAINING PROTEIN"/>
    <property type="match status" value="1"/>
</dbReference>
<dbReference type="InterPro" id="IPR007021">
    <property type="entry name" value="DUF659"/>
</dbReference>
<evidence type="ECO:0008006" key="6">
    <source>
        <dbReference type="Google" id="ProtNLM"/>
    </source>
</evidence>
<evidence type="ECO:0000259" key="3">
    <source>
        <dbReference type="Pfam" id="PF05699"/>
    </source>
</evidence>
<name>A0AAW2D8T9_9ROSI</name>
<feature type="domain" description="HAT C-terminal dimerisation" evidence="3">
    <location>
        <begin position="265"/>
        <end position="334"/>
    </location>
</feature>
<evidence type="ECO:0000259" key="2">
    <source>
        <dbReference type="Pfam" id="PF04937"/>
    </source>
</evidence>
<feature type="compositionally biased region" description="Basic and acidic residues" evidence="1">
    <location>
        <begin position="423"/>
        <end position="436"/>
    </location>
</feature>
<proteinExistence type="predicted"/>
<feature type="region of interest" description="Disordered" evidence="1">
    <location>
        <begin position="16"/>
        <end position="38"/>
    </location>
</feature>
<feature type="domain" description="DUF659" evidence="2">
    <location>
        <begin position="150"/>
        <end position="234"/>
    </location>
</feature>
<dbReference type="SUPFAM" id="SSF53098">
    <property type="entry name" value="Ribonuclease H-like"/>
    <property type="match status" value="1"/>
</dbReference>
<dbReference type="InterPro" id="IPR012337">
    <property type="entry name" value="RNaseH-like_sf"/>
</dbReference>
<reference evidence="4 5" key="1">
    <citation type="submission" date="2024-01" db="EMBL/GenBank/DDBJ databases">
        <title>A telomere-to-telomere, gap-free genome of sweet tea (Lithocarpus litseifolius).</title>
        <authorList>
            <person name="Zhou J."/>
        </authorList>
    </citation>
    <scope>NUCLEOTIDE SEQUENCE [LARGE SCALE GENOMIC DNA]</scope>
    <source>
        <strain evidence="4">Zhou-2022a</strain>
        <tissue evidence="4">Leaf</tissue>
    </source>
</reference>
<dbReference type="AlphaFoldDB" id="A0AAW2D8T9"/>
<sequence length="471" mass="53660">MVAASLKLLTLSEMKSASVPSNEQASTTESNANSSSVRAKCDPAWDYVTEELKDGKSRGNRSGPSGFLPKSNLGKRKVGDIGNYFAPRITPGAQSSIKSVLAGKEKKWRVDMDVARWMYDACIPINVVNSSYYQPMFNAVASYGPGYRCPNYHALRVPLLREAKREVQLIVDSHHSYLADTGCTIMADGWTNTRHRTLINFLVYCPKGIIFIGSVDAFDLRLETQSVVTDVIESKVSTGRLKLVEELRLFREREQTFETQLAQESAKTSQPDEWWKLFGSCAPTLQKFAIRILSQTAASSGCERNWSVFEQIHTKRRNRLEHQRLNDLVYIHYNYRLKEIVKRNKFDFDPIDYASIDKTEFWVVKDEEPPFLDHEEIENALYEEGAYPIEEGSSSHVQRDMDNELIEDDDDINLESFGDEDDAPPKFRDKNHPIHVEDEEDEDEDEDDDNAANGGAFGSHDDIDFNFLHNK</sequence>
<dbReference type="Proteomes" id="UP001459277">
    <property type="component" value="Unassembled WGS sequence"/>
</dbReference>
<feature type="compositionally biased region" description="Low complexity" evidence="1">
    <location>
        <begin position="25"/>
        <end position="36"/>
    </location>
</feature>
<dbReference type="GO" id="GO:0046983">
    <property type="term" value="F:protein dimerization activity"/>
    <property type="evidence" value="ECO:0007669"/>
    <property type="project" value="InterPro"/>
</dbReference>
<protein>
    <recommendedName>
        <fullName evidence="6">HAT C-terminal dimerisation domain-containing protein</fullName>
    </recommendedName>
</protein>